<dbReference type="InterPro" id="IPR011704">
    <property type="entry name" value="ATPase_dyneun-rel_AAA"/>
</dbReference>
<reference evidence="2" key="1">
    <citation type="journal article" date="2015" name="Proc. Natl. Acad. Sci. U.S.A.">
        <title>Networks of energetic and metabolic interactions define dynamics in microbial communities.</title>
        <authorList>
            <person name="Embree M."/>
            <person name="Liu J.K."/>
            <person name="Al-Bassam M.M."/>
            <person name="Zengler K."/>
        </authorList>
    </citation>
    <scope>NUCLEOTIDE SEQUENCE</scope>
</reference>
<dbReference type="SMART" id="SM00382">
    <property type="entry name" value="AAA"/>
    <property type="match status" value="1"/>
</dbReference>
<dbReference type="CDD" id="cd00009">
    <property type="entry name" value="AAA"/>
    <property type="match status" value="1"/>
</dbReference>
<gene>
    <name evidence="2" type="ORF">ASZ90_001523</name>
</gene>
<sequence>MIPSHIAMSLLTLIPTGRPVFLWGPPGVGKSQVVAQTARALGRHLADIRAVLLDPVDLRGLPAIGDDGLCHWRPPAFLPTSGQGVLFLDELNAAPPLVQAACYQLILDRRLGEYALPGGWTVVAAGNREQDRAVTHRMPTALANRMVHLDFETSLEDWLAWAEEAGIRPEVTAFVRFRPALLHDFDPARAERAFPSPRTWQFVSDILCAAPPAEVEYDLLRGTVGEGAAAEFTGFLRVWRELPDTDAVLAAPHSAPVPSDPAAVYAICEALARKAALDTMPALAGYAARLPVEFGVLLMRDALRQDKAVAHTEAFAAWARDNAHVLV</sequence>
<dbReference type="GO" id="GO:0005524">
    <property type="term" value="F:ATP binding"/>
    <property type="evidence" value="ECO:0007669"/>
    <property type="project" value="InterPro"/>
</dbReference>
<dbReference type="AlphaFoldDB" id="A0A0W8G667"/>
<dbReference type="InterPro" id="IPR027417">
    <property type="entry name" value="P-loop_NTPase"/>
</dbReference>
<dbReference type="SUPFAM" id="SSF52540">
    <property type="entry name" value="P-loop containing nucleoside triphosphate hydrolases"/>
    <property type="match status" value="1"/>
</dbReference>
<comment type="caution">
    <text evidence="2">The sequence shown here is derived from an EMBL/GenBank/DDBJ whole genome shotgun (WGS) entry which is preliminary data.</text>
</comment>
<evidence type="ECO:0000259" key="1">
    <source>
        <dbReference type="SMART" id="SM00382"/>
    </source>
</evidence>
<accession>A0A0W8G667</accession>
<dbReference type="Gene3D" id="3.40.50.300">
    <property type="entry name" value="P-loop containing nucleotide triphosphate hydrolases"/>
    <property type="match status" value="1"/>
</dbReference>
<organism evidence="2">
    <name type="scientific">hydrocarbon metagenome</name>
    <dbReference type="NCBI Taxonomy" id="938273"/>
    <lineage>
        <taxon>unclassified sequences</taxon>
        <taxon>metagenomes</taxon>
        <taxon>ecological metagenomes</taxon>
    </lineage>
</organism>
<name>A0A0W8G667_9ZZZZ</name>
<evidence type="ECO:0000313" key="2">
    <source>
        <dbReference type="EMBL" id="KUG28598.1"/>
    </source>
</evidence>
<dbReference type="EMBL" id="LNQE01000201">
    <property type="protein sequence ID" value="KUG28598.1"/>
    <property type="molecule type" value="Genomic_DNA"/>
</dbReference>
<proteinExistence type="predicted"/>
<dbReference type="InterPro" id="IPR003593">
    <property type="entry name" value="AAA+_ATPase"/>
</dbReference>
<protein>
    <recommendedName>
        <fullName evidence="1">AAA+ ATPase domain-containing protein</fullName>
    </recommendedName>
</protein>
<dbReference type="GO" id="GO:0016887">
    <property type="term" value="F:ATP hydrolysis activity"/>
    <property type="evidence" value="ECO:0007669"/>
    <property type="project" value="InterPro"/>
</dbReference>
<dbReference type="Pfam" id="PF07728">
    <property type="entry name" value="AAA_5"/>
    <property type="match status" value="1"/>
</dbReference>
<feature type="domain" description="AAA+ ATPase" evidence="1">
    <location>
        <begin position="16"/>
        <end position="152"/>
    </location>
</feature>